<accession>A0A094WE33</accession>
<proteinExistence type="predicted"/>
<comment type="caution">
    <text evidence="1">The sequence shown here is derived from an EMBL/GenBank/DDBJ whole genome shotgun (WGS) entry which is preliminary data.</text>
</comment>
<dbReference type="AlphaFoldDB" id="A0A094WE33"/>
<evidence type="ECO:0000313" key="1">
    <source>
        <dbReference type="EMBL" id="KGA94790.1"/>
    </source>
</evidence>
<protein>
    <submittedName>
        <fullName evidence="1">Uncharacterized protein</fullName>
    </submittedName>
</protein>
<gene>
    <name evidence="1" type="ORF">LptCag_2224</name>
</gene>
<sequence>MMASHGMGSGRTSLKGIFHDNFRFLRELPVEIKGDHRMDRITDKCINGKKRPSSQDGRR</sequence>
<evidence type="ECO:0000313" key="2">
    <source>
        <dbReference type="Proteomes" id="UP000029452"/>
    </source>
</evidence>
<name>A0A094WE33_9BACT</name>
<reference evidence="1 2" key="1">
    <citation type="submission" date="2014-06" db="EMBL/GenBank/DDBJ databases">
        <title>Draft genome sequence of iron oxidizing acidophile Leptospirillum ferriphilum DSM14647.</title>
        <authorList>
            <person name="Cardenas J.P."/>
            <person name="Lazcano M."/>
            <person name="Ossandon F.J."/>
            <person name="Corbett M."/>
            <person name="Holmes D.S."/>
            <person name="Watkin E."/>
        </authorList>
    </citation>
    <scope>NUCLEOTIDE SEQUENCE [LARGE SCALE GENOMIC DNA]</scope>
    <source>
        <strain evidence="1 2">DSM 14647</strain>
    </source>
</reference>
<dbReference type="EMBL" id="JPGK01000001">
    <property type="protein sequence ID" value="KGA94790.1"/>
    <property type="molecule type" value="Genomic_DNA"/>
</dbReference>
<dbReference type="Proteomes" id="UP000029452">
    <property type="component" value="Unassembled WGS sequence"/>
</dbReference>
<organism evidence="1 2">
    <name type="scientific">Leptospirillum ferriphilum</name>
    <dbReference type="NCBI Taxonomy" id="178606"/>
    <lineage>
        <taxon>Bacteria</taxon>
        <taxon>Pseudomonadati</taxon>
        <taxon>Nitrospirota</taxon>
        <taxon>Nitrospiria</taxon>
        <taxon>Nitrospirales</taxon>
        <taxon>Nitrospiraceae</taxon>
        <taxon>Leptospirillum</taxon>
    </lineage>
</organism>